<dbReference type="SUPFAM" id="SSF51735">
    <property type="entry name" value="NAD(P)-binding Rossmann-fold domains"/>
    <property type="match status" value="1"/>
</dbReference>
<evidence type="ECO:0000256" key="3">
    <source>
        <dbReference type="ARBA" id="ARBA00038984"/>
    </source>
</evidence>
<dbReference type="PANTHER" id="PTHR22604:SF105">
    <property type="entry name" value="TRANS-1,2-DIHYDROBENZENE-1,2-DIOL DEHYDROGENASE"/>
    <property type="match status" value="1"/>
</dbReference>
<evidence type="ECO:0000313" key="9">
    <source>
        <dbReference type="Proteomes" id="UP000241769"/>
    </source>
</evidence>
<dbReference type="EMBL" id="MDYQ01000138">
    <property type="protein sequence ID" value="PRP80771.1"/>
    <property type="molecule type" value="Genomic_DNA"/>
</dbReference>
<protein>
    <recommendedName>
        <fullName evidence="3">D-xylose 1-dehydrogenase (NADP(+), D-xylono-1,5-lactone-forming)</fullName>
        <ecNumber evidence="3">1.1.1.179</ecNumber>
    </recommendedName>
    <alternativeName>
        <fullName evidence="4">D-xylose-NADP dehydrogenase</fullName>
    </alternativeName>
</protein>
<evidence type="ECO:0000256" key="5">
    <source>
        <dbReference type="ARBA" id="ARBA00049233"/>
    </source>
</evidence>
<dbReference type="SUPFAM" id="SSF55347">
    <property type="entry name" value="Glyceraldehyde-3-phosphate dehydrogenase-like, C-terminal domain"/>
    <property type="match status" value="1"/>
</dbReference>
<evidence type="ECO:0000256" key="4">
    <source>
        <dbReference type="ARBA" id="ARBA00042988"/>
    </source>
</evidence>
<comment type="similarity">
    <text evidence="1">Belongs to the Gfo/Idh/MocA family.</text>
</comment>
<evidence type="ECO:0000256" key="1">
    <source>
        <dbReference type="ARBA" id="ARBA00010928"/>
    </source>
</evidence>
<organism evidence="8 9">
    <name type="scientific">Planoprotostelium fungivorum</name>
    <dbReference type="NCBI Taxonomy" id="1890364"/>
    <lineage>
        <taxon>Eukaryota</taxon>
        <taxon>Amoebozoa</taxon>
        <taxon>Evosea</taxon>
        <taxon>Variosea</taxon>
        <taxon>Cavosteliida</taxon>
        <taxon>Cavosteliaceae</taxon>
        <taxon>Planoprotostelium</taxon>
    </lineage>
</organism>
<proteinExistence type="inferred from homology"/>
<dbReference type="Pfam" id="PF22725">
    <property type="entry name" value="GFO_IDH_MocA_C3"/>
    <property type="match status" value="1"/>
</dbReference>
<comment type="catalytic activity">
    <reaction evidence="5">
        <text>D-xylose + NADP(+) = D-xylono-1,5-lactone + NADPH + H(+)</text>
        <dbReference type="Rhea" id="RHEA:22000"/>
        <dbReference type="ChEBI" id="CHEBI:15378"/>
        <dbReference type="ChEBI" id="CHEBI:15867"/>
        <dbReference type="ChEBI" id="CHEBI:53455"/>
        <dbReference type="ChEBI" id="CHEBI:57783"/>
        <dbReference type="ChEBI" id="CHEBI:58349"/>
        <dbReference type="EC" id="1.1.1.179"/>
    </reaction>
</comment>
<dbReference type="Gene3D" id="3.30.360.10">
    <property type="entry name" value="Dihydrodipicolinate Reductase, domain 2"/>
    <property type="match status" value="1"/>
</dbReference>
<keyword evidence="2" id="KW-0560">Oxidoreductase</keyword>
<dbReference type="GO" id="GO:0047837">
    <property type="term" value="F:D-xylose 1-dehydrogenase (NADP+) activity"/>
    <property type="evidence" value="ECO:0007669"/>
    <property type="project" value="UniProtKB-EC"/>
</dbReference>
<gene>
    <name evidence="8" type="ORF">PROFUN_11511</name>
</gene>
<dbReference type="PRINTS" id="PR01775">
    <property type="entry name" value="GLFROXRDTASE"/>
</dbReference>
<sequence length="394" mass="43744">MPAKIVAEGNKVRYAVVAAGSISQEAWMPGVGQTTNSSITAIITSDPEKGRELSKLYGGLKYYSYEEFDQALKEDTFDALYIATPNWMHRQFAEPALLAGFHVLLEKPMEVTEDDCKAINAAAEKSGAKLMIAYRLHCEPSTVEIVNRVRRGDIGDPRMFNSTFVIPLDEKNHRAKNGYHAGPVPDMGTYPINACRTIFGMEPIEVFAVGTKTPTKDFNFHDTVSVTLKFPNERVAHFLVSYSATLVNRYTVVGTQGEFNVDPCFVYGPGVGISYTSTIDGKTETHKGPVVDHFGGQTDYFSKCIIEERPQSQTDTKVRNIGEDSIYNEPILKAGTGWRDVRVIVAVKRALETGQPQKLEEIESRRHMTEDQVRKFNLAKPPSKVINAAAPIKN</sequence>
<evidence type="ECO:0000313" key="8">
    <source>
        <dbReference type="EMBL" id="PRP80771.1"/>
    </source>
</evidence>
<dbReference type="InterPro" id="IPR036291">
    <property type="entry name" value="NAD(P)-bd_dom_sf"/>
</dbReference>
<dbReference type="EC" id="1.1.1.179" evidence="3"/>
<evidence type="ECO:0000259" key="6">
    <source>
        <dbReference type="Pfam" id="PF01408"/>
    </source>
</evidence>
<accession>A0A2P6N9Y3</accession>
<dbReference type="InterPro" id="IPR008354">
    <property type="entry name" value="Glc-Fru_OxRdtase_bac"/>
</dbReference>
<dbReference type="InterPro" id="IPR055170">
    <property type="entry name" value="GFO_IDH_MocA-like_dom"/>
</dbReference>
<feature type="domain" description="GFO/IDH/MocA-like oxidoreductase" evidence="7">
    <location>
        <begin position="147"/>
        <end position="259"/>
    </location>
</feature>
<dbReference type="OrthoDB" id="2129491at2759"/>
<feature type="domain" description="Gfo/Idh/MocA-like oxidoreductase N-terminal" evidence="6">
    <location>
        <begin position="12"/>
        <end position="134"/>
    </location>
</feature>
<dbReference type="InterPro" id="IPR000683">
    <property type="entry name" value="Gfo/Idh/MocA-like_OxRdtase_N"/>
</dbReference>
<dbReference type="PANTHER" id="PTHR22604">
    <property type="entry name" value="OXIDOREDUCTASES"/>
    <property type="match status" value="1"/>
</dbReference>
<dbReference type="STRING" id="1890364.A0A2P6N9Y3"/>
<dbReference type="InParanoid" id="A0A2P6N9Y3"/>
<evidence type="ECO:0000259" key="7">
    <source>
        <dbReference type="Pfam" id="PF22725"/>
    </source>
</evidence>
<evidence type="ECO:0000256" key="2">
    <source>
        <dbReference type="ARBA" id="ARBA00023002"/>
    </source>
</evidence>
<name>A0A2P6N9Y3_9EUKA</name>
<dbReference type="Pfam" id="PF01408">
    <property type="entry name" value="GFO_IDH_MocA"/>
    <property type="match status" value="1"/>
</dbReference>
<comment type="caution">
    <text evidence="8">The sequence shown here is derived from an EMBL/GenBank/DDBJ whole genome shotgun (WGS) entry which is preliminary data.</text>
</comment>
<dbReference type="InterPro" id="IPR050984">
    <property type="entry name" value="Gfo/Idh/MocA_domain"/>
</dbReference>
<keyword evidence="9" id="KW-1185">Reference proteome</keyword>
<dbReference type="Proteomes" id="UP000241769">
    <property type="component" value="Unassembled WGS sequence"/>
</dbReference>
<dbReference type="GO" id="GO:0000166">
    <property type="term" value="F:nucleotide binding"/>
    <property type="evidence" value="ECO:0007669"/>
    <property type="project" value="InterPro"/>
</dbReference>
<dbReference type="AlphaFoldDB" id="A0A2P6N9Y3"/>
<reference evidence="8 9" key="1">
    <citation type="journal article" date="2018" name="Genome Biol. Evol.">
        <title>Multiple Roots of Fruiting Body Formation in Amoebozoa.</title>
        <authorList>
            <person name="Hillmann F."/>
            <person name="Forbes G."/>
            <person name="Novohradska S."/>
            <person name="Ferling I."/>
            <person name="Riege K."/>
            <person name="Groth M."/>
            <person name="Westermann M."/>
            <person name="Marz M."/>
            <person name="Spaller T."/>
            <person name="Winckler T."/>
            <person name="Schaap P."/>
            <person name="Glockner G."/>
        </authorList>
    </citation>
    <scope>NUCLEOTIDE SEQUENCE [LARGE SCALE GENOMIC DNA]</scope>
    <source>
        <strain evidence="8 9">Jena</strain>
    </source>
</reference>
<dbReference type="Gene3D" id="3.40.50.720">
    <property type="entry name" value="NAD(P)-binding Rossmann-like Domain"/>
    <property type="match status" value="1"/>
</dbReference>